<evidence type="ECO:0000256" key="1">
    <source>
        <dbReference type="SAM" id="Phobius"/>
    </source>
</evidence>
<dbReference type="EMBL" id="LAZR01005055">
    <property type="protein sequence ID" value="KKN03253.1"/>
    <property type="molecule type" value="Genomic_DNA"/>
</dbReference>
<dbReference type="AlphaFoldDB" id="A0A0F9QDB5"/>
<protein>
    <submittedName>
        <fullName evidence="2">Uncharacterized protein</fullName>
    </submittedName>
</protein>
<evidence type="ECO:0000313" key="2">
    <source>
        <dbReference type="EMBL" id="KKN03253.1"/>
    </source>
</evidence>
<keyword evidence="1" id="KW-0812">Transmembrane</keyword>
<sequence length="57" mass="5983">MLAKVLGIPLLGAVYASGWWAWAVFDGDNRVLSSLIVVGLIYLAACIFAAIVDSANS</sequence>
<keyword evidence="1" id="KW-0472">Membrane</keyword>
<name>A0A0F9QDB5_9ZZZZ</name>
<gene>
    <name evidence="2" type="ORF">LCGC14_1109650</name>
</gene>
<reference evidence="2" key="1">
    <citation type="journal article" date="2015" name="Nature">
        <title>Complex archaea that bridge the gap between prokaryotes and eukaryotes.</title>
        <authorList>
            <person name="Spang A."/>
            <person name="Saw J.H."/>
            <person name="Jorgensen S.L."/>
            <person name="Zaremba-Niedzwiedzka K."/>
            <person name="Martijn J."/>
            <person name="Lind A.E."/>
            <person name="van Eijk R."/>
            <person name="Schleper C."/>
            <person name="Guy L."/>
            <person name="Ettema T.J."/>
        </authorList>
    </citation>
    <scope>NUCLEOTIDE SEQUENCE</scope>
</reference>
<organism evidence="2">
    <name type="scientific">marine sediment metagenome</name>
    <dbReference type="NCBI Taxonomy" id="412755"/>
    <lineage>
        <taxon>unclassified sequences</taxon>
        <taxon>metagenomes</taxon>
        <taxon>ecological metagenomes</taxon>
    </lineage>
</organism>
<accession>A0A0F9QDB5</accession>
<keyword evidence="1" id="KW-1133">Transmembrane helix</keyword>
<proteinExistence type="predicted"/>
<comment type="caution">
    <text evidence="2">The sequence shown here is derived from an EMBL/GenBank/DDBJ whole genome shotgun (WGS) entry which is preliminary data.</text>
</comment>
<feature type="transmembrane region" description="Helical" evidence="1">
    <location>
        <begin position="6"/>
        <end position="25"/>
    </location>
</feature>
<feature type="transmembrane region" description="Helical" evidence="1">
    <location>
        <begin position="32"/>
        <end position="52"/>
    </location>
</feature>